<sequence length="55" mass="6293">MIRVQTRDQRLAFILDSSSKNSLHVQQLNVISINRCPLLNFECNILICQMCTLGT</sequence>
<reference evidence="1" key="1">
    <citation type="submission" date="2018-02" db="EMBL/GenBank/DDBJ databases">
        <title>Rhizophora mucronata_Transcriptome.</title>
        <authorList>
            <person name="Meera S.P."/>
            <person name="Sreeshan A."/>
            <person name="Augustine A."/>
        </authorList>
    </citation>
    <scope>NUCLEOTIDE SEQUENCE</scope>
    <source>
        <tissue evidence="1">Leaf</tissue>
    </source>
</reference>
<organism evidence="1">
    <name type="scientific">Rhizophora mucronata</name>
    <name type="common">Asiatic mangrove</name>
    <dbReference type="NCBI Taxonomy" id="61149"/>
    <lineage>
        <taxon>Eukaryota</taxon>
        <taxon>Viridiplantae</taxon>
        <taxon>Streptophyta</taxon>
        <taxon>Embryophyta</taxon>
        <taxon>Tracheophyta</taxon>
        <taxon>Spermatophyta</taxon>
        <taxon>Magnoliopsida</taxon>
        <taxon>eudicotyledons</taxon>
        <taxon>Gunneridae</taxon>
        <taxon>Pentapetalae</taxon>
        <taxon>rosids</taxon>
        <taxon>fabids</taxon>
        <taxon>Malpighiales</taxon>
        <taxon>Rhizophoraceae</taxon>
        <taxon>Rhizophora</taxon>
    </lineage>
</organism>
<proteinExistence type="predicted"/>
<evidence type="ECO:0000313" key="1">
    <source>
        <dbReference type="EMBL" id="MBW83601.1"/>
    </source>
</evidence>
<dbReference type="AlphaFoldDB" id="A0A2P2IQU1"/>
<accession>A0A2P2IQU1</accession>
<name>A0A2P2IQU1_RHIMU</name>
<protein>
    <submittedName>
        <fullName evidence="1">Uncharacterized protein</fullName>
    </submittedName>
</protein>
<dbReference type="EMBL" id="GGEC01003118">
    <property type="protein sequence ID" value="MBW83601.1"/>
    <property type="molecule type" value="Transcribed_RNA"/>
</dbReference>